<accession>A0ABU9CJE8</accession>
<dbReference type="InterPro" id="IPR003439">
    <property type="entry name" value="ABC_transporter-like_ATP-bd"/>
</dbReference>
<feature type="domain" description="ABC transporter" evidence="5">
    <location>
        <begin position="4"/>
        <end position="235"/>
    </location>
</feature>
<dbReference type="InterPro" id="IPR027417">
    <property type="entry name" value="P-loop_NTPase"/>
</dbReference>
<reference evidence="6 7" key="1">
    <citation type="submission" date="2024-04" db="EMBL/GenBank/DDBJ databases">
        <title>Novel species of the genus Ideonella isolated from streams.</title>
        <authorList>
            <person name="Lu H."/>
        </authorList>
    </citation>
    <scope>NUCLEOTIDE SEQUENCE [LARGE SCALE GENOMIC DNA]</scope>
    <source>
        <strain evidence="6 7">DXS22W</strain>
    </source>
</reference>
<evidence type="ECO:0000256" key="3">
    <source>
        <dbReference type="ARBA" id="ARBA00022741"/>
    </source>
</evidence>
<dbReference type="InterPro" id="IPR051782">
    <property type="entry name" value="ABC_Transporter_VariousFunc"/>
</dbReference>
<proteinExistence type="predicted"/>
<dbReference type="PANTHER" id="PTHR42939">
    <property type="entry name" value="ABC TRANSPORTER ATP-BINDING PROTEIN ALBC-RELATED"/>
    <property type="match status" value="1"/>
</dbReference>
<dbReference type="EMBL" id="JBBUTH010000008">
    <property type="protein sequence ID" value="MEK8051953.1"/>
    <property type="molecule type" value="Genomic_DNA"/>
</dbReference>
<gene>
    <name evidence="6" type="ORF">AACH10_17005</name>
</gene>
<dbReference type="PROSITE" id="PS00211">
    <property type="entry name" value="ABC_TRANSPORTER_1"/>
    <property type="match status" value="1"/>
</dbReference>
<keyword evidence="7" id="KW-1185">Reference proteome</keyword>
<protein>
    <submittedName>
        <fullName evidence="6">ABC transporter ATP-binding protein</fullName>
    </submittedName>
</protein>
<evidence type="ECO:0000313" key="6">
    <source>
        <dbReference type="EMBL" id="MEK8051953.1"/>
    </source>
</evidence>
<sequence length="316" mass="33735">MPAVQLSGVVKHFGALHAVDGVDLDIPRGELFGLIGHNGAGKSTLFKMMLGLLPPTAGEIRVQGQPVSGRGFRSVRRGIGYLPENVVLYDNLSGLETLQFFGRLKGLPARGLDATCNEVLDRVGLAYAGQRAVRGYSKGMRQRLGFAQALLGAPQVLFLDEPTNGLDPEAIRGFYATLRALRDEGVTVVITSHILAELQERVDRLAILAAGRVQAVGSVQALRERVALPLRLQLRLATGDAAARAASRSVVQAVLDSLPLTDGQWRADAEGDSFAARCPRAMKLPALAALAALGPRLADLQLIEPSLEDLFFGMSD</sequence>
<comment type="caution">
    <text evidence="6">The sequence shown here is derived from an EMBL/GenBank/DDBJ whole genome shotgun (WGS) entry which is preliminary data.</text>
</comment>
<evidence type="ECO:0000256" key="2">
    <source>
        <dbReference type="ARBA" id="ARBA00022475"/>
    </source>
</evidence>
<keyword evidence="1" id="KW-0813">Transport</keyword>
<keyword evidence="2" id="KW-1003">Cell membrane</keyword>
<dbReference type="PROSITE" id="PS50893">
    <property type="entry name" value="ABC_TRANSPORTER_2"/>
    <property type="match status" value="1"/>
</dbReference>
<dbReference type="SUPFAM" id="SSF52540">
    <property type="entry name" value="P-loop containing nucleoside triphosphate hydrolases"/>
    <property type="match status" value="1"/>
</dbReference>
<dbReference type="Gene3D" id="3.40.50.300">
    <property type="entry name" value="P-loop containing nucleotide triphosphate hydrolases"/>
    <property type="match status" value="1"/>
</dbReference>
<dbReference type="PANTHER" id="PTHR42939:SF1">
    <property type="entry name" value="ABC TRANSPORTER ATP-BINDING PROTEIN ALBC-RELATED"/>
    <property type="match status" value="1"/>
</dbReference>
<evidence type="ECO:0000313" key="7">
    <source>
        <dbReference type="Proteomes" id="UP001365405"/>
    </source>
</evidence>
<keyword evidence="3" id="KW-0547">Nucleotide-binding</keyword>
<keyword evidence="4 6" id="KW-0067">ATP-binding</keyword>
<name>A0ABU9CJE8_9BURK</name>
<dbReference type="Proteomes" id="UP001365405">
    <property type="component" value="Unassembled WGS sequence"/>
</dbReference>
<dbReference type="RefSeq" id="WP_341411764.1">
    <property type="nucleotide sequence ID" value="NZ_JBBUTH010000008.1"/>
</dbReference>
<dbReference type="GO" id="GO:0005524">
    <property type="term" value="F:ATP binding"/>
    <property type="evidence" value="ECO:0007669"/>
    <property type="project" value="UniProtKB-KW"/>
</dbReference>
<dbReference type="CDD" id="cd03230">
    <property type="entry name" value="ABC_DR_subfamily_A"/>
    <property type="match status" value="1"/>
</dbReference>
<dbReference type="Pfam" id="PF00005">
    <property type="entry name" value="ABC_tran"/>
    <property type="match status" value="1"/>
</dbReference>
<dbReference type="InterPro" id="IPR003593">
    <property type="entry name" value="AAA+_ATPase"/>
</dbReference>
<organism evidence="6 7">
    <name type="scientific">Pseudaquabacterium inlustre</name>
    <dbReference type="NCBI Taxonomy" id="2984192"/>
    <lineage>
        <taxon>Bacteria</taxon>
        <taxon>Pseudomonadati</taxon>
        <taxon>Pseudomonadota</taxon>
        <taxon>Betaproteobacteria</taxon>
        <taxon>Burkholderiales</taxon>
        <taxon>Sphaerotilaceae</taxon>
        <taxon>Pseudaquabacterium</taxon>
    </lineage>
</organism>
<evidence type="ECO:0000259" key="5">
    <source>
        <dbReference type="PROSITE" id="PS50893"/>
    </source>
</evidence>
<dbReference type="SMART" id="SM00382">
    <property type="entry name" value="AAA"/>
    <property type="match status" value="1"/>
</dbReference>
<evidence type="ECO:0000256" key="4">
    <source>
        <dbReference type="ARBA" id="ARBA00022840"/>
    </source>
</evidence>
<evidence type="ECO:0000256" key="1">
    <source>
        <dbReference type="ARBA" id="ARBA00022448"/>
    </source>
</evidence>
<keyword evidence="2" id="KW-0472">Membrane</keyword>
<dbReference type="InterPro" id="IPR017871">
    <property type="entry name" value="ABC_transporter-like_CS"/>
</dbReference>